<reference evidence="1" key="1">
    <citation type="submission" date="2014-05" db="EMBL/GenBank/DDBJ databases">
        <authorList>
            <person name="Chronopoulou M."/>
        </authorList>
    </citation>
    <scope>NUCLEOTIDE SEQUENCE</scope>
    <source>
        <tissue evidence="1">Whole organism</tissue>
    </source>
</reference>
<name>A0A0K2VHZ9_LEPSM</name>
<sequence length="46" mass="4780">MASSTNASGGQIFEMRPILSASSASIGNPVKFISIDFDFPAAFVSL</sequence>
<dbReference type="AlphaFoldDB" id="A0A0K2VHZ9"/>
<dbReference type="EMBL" id="HACA01032698">
    <property type="protein sequence ID" value="CDW50059.1"/>
    <property type="molecule type" value="Transcribed_RNA"/>
</dbReference>
<accession>A0A0K2VHZ9</accession>
<evidence type="ECO:0000313" key="1">
    <source>
        <dbReference type="EMBL" id="CDW50059.1"/>
    </source>
</evidence>
<organism evidence="1">
    <name type="scientific">Lepeophtheirus salmonis</name>
    <name type="common">Salmon louse</name>
    <name type="synonym">Caligus salmonis</name>
    <dbReference type="NCBI Taxonomy" id="72036"/>
    <lineage>
        <taxon>Eukaryota</taxon>
        <taxon>Metazoa</taxon>
        <taxon>Ecdysozoa</taxon>
        <taxon>Arthropoda</taxon>
        <taxon>Crustacea</taxon>
        <taxon>Multicrustacea</taxon>
        <taxon>Hexanauplia</taxon>
        <taxon>Copepoda</taxon>
        <taxon>Siphonostomatoida</taxon>
        <taxon>Caligidae</taxon>
        <taxon>Lepeophtheirus</taxon>
    </lineage>
</organism>
<proteinExistence type="predicted"/>
<protein>
    <submittedName>
        <fullName evidence="1">Uncharacterized protein</fullName>
    </submittedName>
</protein>